<dbReference type="Proteomes" id="UP000467428">
    <property type="component" value="Chromosome"/>
</dbReference>
<evidence type="ECO:0000313" key="1">
    <source>
        <dbReference type="EMBL" id="BBY51160.1"/>
    </source>
</evidence>
<organism evidence="1 2">
    <name type="scientific">Mycolicibacterium arabiense</name>
    <dbReference type="NCBI Taxonomy" id="1286181"/>
    <lineage>
        <taxon>Bacteria</taxon>
        <taxon>Bacillati</taxon>
        <taxon>Actinomycetota</taxon>
        <taxon>Actinomycetes</taxon>
        <taxon>Mycobacteriales</taxon>
        <taxon>Mycobacteriaceae</taxon>
        <taxon>Mycolicibacterium</taxon>
    </lineage>
</organism>
<reference evidence="1 2" key="1">
    <citation type="journal article" date="2019" name="Emerg. Microbes Infect.">
        <title>Comprehensive subspecies identification of 175 nontuberculous mycobacteria species based on 7547 genomic profiles.</title>
        <authorList>
            <person name="Matsumoto Y."/>
            <person name="Kinjo T."/>
            <person name="Motooka D."/>
            <person name="Nabeya D."/>
            <person name="Jung N."/>
            <person name="Uechi K."/>
            <person name="Horii T."/>
            <person name="Iida T."/>
            <person name="Fujita J."/>
            <person name="Nakamura S."/>
        </authorList>
    </citation>
    <scope>NUCLEOTIDE SEQUENCE [LARGE SCALE GENOMIC DNA]</scope>
    <source>
        <strain evidence="1 2">JCM 18538</strain>
    </source>
</reference>
<dbReference type="KEGG" id="marz:MARA_46280"/>
<proteinExistence type="predicted"/>
<accession>A0A7I7S3Y9</accession>
<keyword evidence="2" id="KW-1185">Reference proteome</keyword>
<geneLocation type="plasmid" evidence="2">
    <name>pjcm18538 dna</name>
</geneLocation>
<protein>
    <submittedName>
        <fullName evidence="1">Uncharacterized protein</fullName>
    </submittedName>
</protein>
<dbReference type="AlphaFoldDB" id="A0A7I7S3Y9"/>
<evidence type="ECO:0000313" key="2">
    <source>
        <dbReference type="Proteomes" id="UP000467428"/>
    </source>
</evidence>
<name>A0A7I7S3Y9_9MYCO</name>
<gene>
    <name evidence="1" type="ORF">MARA_46280</name>
</gene>
<sequence>MLATFGLSRLEENLVDDAVSPADVVAALEKAKADCARPAAPRDDVDEYDSNAFYEPYEPFGGRYGDPVLAEAPSGLPARIYVHHRTNPEFQPTRQADRV</sequence>
<dbReference type="EMBL" id="AP022593">
    <property type="protein sequence ID" value="BBY51160.1"/>
    <property type="molecule type" value="Genomic_DNA"/>
</dbReference>